<feature type="region of interest" description="Disordered" evidence="5">
    <location>
        <begin position="181"/>
        <end position="332"/>
    </location>
</feature>
<feature type="compositionally biased region" description="Low complexity" evidence="5">
    <location>
        <begin position="217"/>
        <end position="236"/>
    </location>
</feature>
<dbReference type="GO" id="GO:0016020">
    <property type="term" value="C:membrane"/>
    <property type="evidence" value="ECO:0007669"/>
    <property type="project" value="UniProtKB-SubCell"/>
</dbReference>
<name>A0A9P8VCT5_9PEZI</name>
<keyword evidence="9" id="KW-1185">Reference proteome</keyword>
<feature type="domain" description="MARVEL" evidence="7">
    <location>
        <begin position="27"/>
        <end position="167"/>
    </location>
</feature>
<evidence type="ECO:0000256" key="1">
    <source>
        <dbReference type="ARBA" id="ARBA00004141"/>
    </source>
</evidence>
<evidence type="ECO:0000313" key="8">
    <source>
        <dbReference type="EMBL" id="KAH6687864.1"/>
    </source>
</evidence>
<evidence type="ECO:0000256" key="2">
    <source>
        <dbReference type="ARBA" id="ARBA00022692"/>
    </source>
</evidence>
<feature type="transmembrane region" description="Helical" evidence="6">
    <location>
        <begin position="53"/>
        <end position="75"/>
    </location>
</feature>
<comment type="subcellular location">
    <subcellularLocation>
        <location evidence="1">Membrane</location>
        <topology evidence="1">Multi-pass membrane protein</topology>
    </subcellularLocation>
</comment>
<feature type="compositionally biased region" description="Low complexity" evidence="5">
    <location>
        <begin position="249"/>
        <end position="284"/>
    </location>
</feature>
<evidence type="ECO:0000256" key="5">
    <source>
        <dbReference type="SAM" id="MobiDB-lite"/>
    </source>
</evidence>
<proteinExistence type="predicted"/>
<dbReference type="PANTHER" id="PTHR37451">
    <property type="entry name" value="MARVEL DOMAIN"/>
    <property type="match status" value="1"/>
</dbReference>
<sequence>MTETTHLTTAERKPGWEHVPVYPRGFIGLRIAQFVLAFLVLGLSAFGVWGLPISGICLTLFVSLATLITTVWLLVAHFAKPRIYNYWAVLSLDIFLVIFWLVAFAVLASQVSALYSLVGLSSYYYDYSYYYSSSTLESTIFTAWLACQAAASALGGVLFVLFVVTLVMHVMALHRHRAAGRHSTPGSAVTPAGTSAPVLAPYGDKTNPVQSYPAPVYTQTQQTQGYPPQQQQQQYYDPSAVTSPSSATQAPQGYYAPQQQQQQQMYGDGQYQHQPQPQYQQQQPGYPPQTTSPPPLSAQYTGSSTAPAPVQQQQQPPQNNAVEVPAQSYQQH</sequence>
<dbReference type="InterPro" id="IPR008253">
    <property type="entry name" value="Marvel"/>
</dbReference>
<dbReference type="EMBL" id="JAGSXJ010000010">
    <property type="protein sequence ID" value="KAH6687864.1"/>
    <property type="molecule type" value="Genomic_DNA"/>
</dbReference>
<feature type="transmembrane region" description="Helical" evidence="6">
    <location>
        <begin position="140"/>
        <end position="167"/>
    </location>
</feature>
<keyword evidence="4 6" id="KW-0472">Membrane</keyword>
<accession>A0A9P8VCT5</accession>
<evidence type="ECO:0000313" key="9">
    <source>
        <dbReference type="Proteomes" id="UP000770015"/>
    </source>
</evidence>
<evidence type="ECO:0000256" key="4">
    <source>
        <dbReference type="ARBA" id="ARBA00023136"/>
    </source>
</evidence>
<reference evidence="8" key="1">
    <citation type="journal article" date="2021" name="Nat. Commun.">
        <title>Genetic determinants of endophytism in the Arabidopsis root mycobiome.</title>
        <authorList>
            <person name="Mesny F."/>
            <person name="Miyauchi S."/>
            <person name="Thiergart T."/>
            <person name="Pickel B."/>
            <person name="Atanasova L."/>
            <person name="Karlsson M."/>
            <person name="Huettel B."/>
            <person name="Barry K.W."/>
            <person name="Haridas S."/>
            <person name="Chen C."/>
            <person name="Bauer D."/>
            <person name="Andreopoulos W."/>
            <person name="Pangilinan J."/>
            <person name="LaButti K."/>
            <person name="Riley R."/>
            <person name="Lipzen A."/>
            <person name="Clum A."/>
            <person name="Drula E."/>
            <person name="Henrissat B."/>
            <person name="Kohler A."/>
            <person name="Grigoriev I.V."/>
            <person name="Martin F.M."/>
            <person name="Hacquard S."/>
        </authorList>
    </citation>
    <scope>NUCLEOTIDE SEQUENCE</scope>
    <source>
        <strain evidence="8">MPI-SDFR-AT-0117</strain>
    </source>
</reference>
<protein>
    <recommendedName>
        <fullName evidence="7">MARVEL domain-containing protein</fullName>
    </recommendedName>
</protein>
<comment type="caution">
    <text evidence="8">The sequence shown here is derived from an EMBL/GenBank/DDBJ whole genome shotgun (WGS) entry which is preliminary data.</text>
</comment>
<feature type="compositionally biased region" description="Pro residues" evidence="5">
    <location>
        <begin position="285"/>
        <end position="296"/>
    </location>
</feature>
<dbReference type="PANTHER" id="PTHR37451:SF4">
    <property type="entry name" value="MARVEL DOMAIN-CONTAINING PROTEIN"/>
    <property type="match status" value="1"/>
</dbReference>
<dbReference type="AlphaFoldDB" id="A0A9P8VCT5"/>
<feature type="transmembrane region" description="Helical" evidence="6">
    <location>
        <begin position="87"/>
        <end position="120"/>
    </location>
</feature>
<evidence type="ECO:0000259" key="7">
    <source>
        <dbReference type="Pfam" id="PF01284"/>
    </source>
</evidence>
<dbReference type="Proteomes" id="UP000770015">
    <property type="component" value="Unassembled WGS sequence"/>
</dbReference>
<dbReference type="OrthoDB" id="5325022at2759"/>
<keyword evidence="2 6" id="KW-0812">Transmembrane</keyword>
<gene>
    <name evidence="8" type="ORF">F5X68DRAFT_275572</name>
</gene>
<dbReference type="Pfam" id="PF01284">
    <property type="entry name" value="MARVEL"/>
    <property type="match status" value="1"/>
</dbReference>
<feature type="compositionally biased region" description="Low complexity" evidence="5">
    <location>
        <begin position="306"/>
        <end position="325"/>
    </location>
</feature>
<organism evidence="8 9">
    <name type="scientific">Plectosphaerella plurivora</name>
    <dbReference type="NCBI Taxonomy" id="936078"/>
    <lineage>
        <taxon>Eukaryota</taxon>
        <taxon>Fungi</taxon>
        <taxon>Dikarya</taxon>
        <taxon>Ascomycota</taxon>
        <taxon>Pezizomycotina</taxon>
        <taxon>Sordariomycetes</taxon>
        <taxon>Hypocreomycetidae</taxon>
        <taxon>Glomerellales</taxon>
        <taxon>Plectosphaerellaceae</taxon>
        <taxon>Plectosphaerella</taxon>
    </lineage>
</organism>
<feature type="transmembrane region" description="Helical" evidence="6">
    <location>
        <begin position="27"/>
        <end position="47"/>
    </location>
</feature>
<evidence type="ECO:0000256" key="6">
    <source>
        <dbReference type="SAM" id="Phobius"/>
    </source>
</evidence>
<keyword evidence="3 6" id="KW-1133">Transmembrane helix</keyword>
<evidence type="ECO:0000256" key="3">
    <source>
        <dbReference type="ARBA" id="ARBA00022989"/>
    </source>
</evidence>